<dbReference type="InterPro" id="IPR036388">
    <property type="entry name" value="WH-like_DNA-bd_sf"/>
</dbReference>
<dbReference type="EMBL" id="CP032509">
    <property type="protein sequence ID" value="AZN70241.1"/>
    <property type="molecule type" value="Genomic_DNA"/>
</dbReference>
<evidence type="ECO:0000313" key="7">
    <source>
        <dbReference type="Proteomes" id="UP000268192"/>
    </source>
</evidence>
<dbReference type="SUPFAM" id="SSF48008">
    <property type="entry name" value="GntR ligand-binding domain-like"/>
    <property type="match status" value="1"/>
</dbReference>
<dbReference type="OrthoDB" id="284307at2"/>
<dbReference type="GO" id="GO:0003700">
    <property type="term" value="F:DNA-binding transcription factor activity"/>
    <property type="evidence" value="ECO:0007669"/>
    <property type="project" value="InterPro"/>
</dbReference>
<dbReference type="InterPro" id="IPR011711">
    <property type="entry name" value="GntR_C"/>
</dbReference>
<dbReference type="AlphaFoldDB" id="A0A3S9B076"/>
<evidence type="ECO:0000313" key="6">
    <source>
        <dbReference type="EMBL" id="AZN70241.1"/>
    </source>
</evidence>
<dbReference type="Pfam" id="PF00392">
    <property type="entry name" value="GntR"/>
    <property type="match status" value="1"/>
</dbReference>
<dbReference type="SUPFAM" id="SSF46785">
    <property type="entry name" value="Winged helix' DNA-binding domain"/>
    <property type="match status" value="1"/>
</dbReference>
<dbReference type="Gene3D" id="1.20.120.530">
    <property type="entry name" value="GntR ligand-binding domain-like"/>
    <property type="match status" value="1"/>
</dbReference>
<keyword evidence="1" id="KW-0805">Transcription regulation</keyword>
<dbReference type="GO" id="GO:0003677">
    <property type="term" value="F:DNA binding"/>
    <property type="evidence" value="ECO:0007669"/>
    <property type="project" value="UniProtKB-KW"/>
</dbReference>
<dbReference type="Pfam" id="PF07729">
    <property type="entry name" value="FCD"/>
    <property type="match status" value="1"/>
</dbReference>
<keyword evidence="3" id="KW-0804">Transcription</keyword>
<dbReference type="SMART" id="SM00345">
    <property type="entry name" value="HTH_GNTR"/>
    <property type="match status" value="1"/>
</dbReference>
<proteinExistence type="predicted"/>
<organism evidence="6 7">
    <name type="scientific">Georhizobium profundi</name>
    <dbReference type="NCBI Taxonomy" id="2341112"/>
    <lineage>
        <taxon>Bacteria</taxon>
        <taxon>Pseudomonadati</taxon>
        <taxon>Pseudomonadota</taxon>
        <taxon>Alphaproteobacteria</taxon>
        <taxon>Hyphomicrobiales</taxon>
        <taxon>Rhizobiaceae</taxon>
        <taxon>Georhizobium</taxon>
    </lineage>
</organism>
<dbReference type="CDD" id="cd07377">
    <property type="entry name" value="WHTH_GntR"/>
    <property type="match status" value="1"/>
</dbReference>
<protein>
    <submittedName>
        <fullName evidence="6">FadR family transcriptional regulator</fullName>
    </submittedName>
</protein>
<accession>A0A3S9B076</accession>
<gene>
    <name evidence="6" type="ORF">D5400_02175</name>
</gene>
<keyword evidence="2" id="KW-0238">DNA-binding</keyword>
<dbReference type="InterPro" id="IPR036390">
    <property type="entry name" value="WH_DNA-bd_sf"/>
</dbReference>
<dbReference type="Gene3D" id="1.10.10.10">
    <property type="entry name" value="Winged helix-like DNA-binding domain superfamily/Winged helix DNA-binding domain"/>
    <property type="match status" value="1"/>
</dbReference>
<keyword evidence="7" id="KW-1185">Reference proteome</keyword>
<dbReference type="InterPro" id="IPR000524">
    <property type="entry name" value="Tscrpt_reg_HTH_GntR"/>
</dbReference>
<feature type="domain" description="HTH gntR-type" evidence="5">
    <location>
        <begin position="31"/>
        <end position="99"/>
    </location>
</feature>
<reference evidence="6 7" key="1">
    <citation type="submission" date="2018-09" db="EMBL/GenBank/DDBJ databases">
        <title>Marinorhizobium profundi gen. nov., sp. nov., isolated from a deep-sea sediment sample from the New Britain Trench and proposal of Marinorhizobiaceae fam. nov. in the order Rhizobiales of the class Alphaproteobacteria.</title>
        <authorList>
            <person name="Cao J."/>
        </authorList>
    </citation>
    <scope>NUCLEOTIDE SEQUENCE [LARGE SCALE GENOMIC DNA]</scope>
    <source>
        <strain evidence="6 7">WS11</strain>
    </source>
</reference>
<dbReference type="PROSITE" id="PS50949">
    <property type="entry name" value="HTH_GNTR"/>
    <property type="match status" value="1"/>
</dbReference>
<dbReference type="SMART" id="SM00895">
    <property type="entry name" value="FCD"/>
    <property type="match status" value="1"/>
</dbReference>
<evidence type="ECO:0000256" key="1">
    <source>
        <dbReference type="ARBA" id="ARBA00023015"/>
    </source>
</evidence>
<dbReference type="PRINTS" id="PR00035">
    <property type="entry name" value="HTHGNTR"/>
</dbReference>
<dbReference type="Proteomes" id="UP000268192">
    <property type="component" value="Chromosome"/>
</dbReference>
<evidence type="ECO:0000256" key="2">
    <source>
        <dbReference type="ARBA" id="ARBA00023125"/>
    </source>
</evidence>
<name>A0A3S9B076_9HYPH</name>
<dbReference type="KEGG" id="abaw:D5400_02175"/>
<evidence type="ECO:0000259" key="5">
    <source>
        <dbReference type="PROSITE" id="PS50949"/>
    </source>
</evidence>
<feature type="region of interest" description="Disordered" evidence="4">
    <location>
        <begin position="1"/>
        <end position="31"/>
    </location>
</feature>
<dbReference type="PANTHER" id="PTHR43537:SF5">
    <property type="entry name" value="UXU OPERON TRANSCRIPTIONAL REGULATOR"/>
    <property type="match status" value="1"/>
</dbReference>
<evidence type="ECO:0000256" key="3">
    <source>
        <dbReference type="ARBA" id="ARBA00023163"/>
    </source>
</evidence>
<dbReference type="InterPro" id="IPR008920">
    <property type="entry name" value="TF_FadR/GntR_C"/>
</dbReference>
<evidence type="ECO:0000256" key="4">
    <source>
        <dbReference type="SAM" id="MobiDB-lite"/>
    </source>
</evidence>
<dbReference type="PANTHER" id="PTHR43537">
    <property type="entry name" value="TRANSCRIPTIONAL REGULATOR, GNTR FAMILY"/>
    <property type="match status" value="1"/>
</dbReference>
<sequence>MSEPIQDWSNRRESDLHGQFSDIDGKHDPAADANGATLVQLRAWLTRHDFPPDTKLPAERELAEILGVSRGDLRKALATLEAEGQLWRHVGKGTFTGSRAIEVMSLAEIDRQTNPAEVMRTRLLIEPLIAREAALNATSVDIDALRRCVNRTHQAATWRQYETADNELHRRIAEASGNRLLLALFDALNAVRRAVVWGMLRTNTDRPPETHHSFAEHDRIIEAIEKRDIEGAGREMYLHLRAVERNLMERGLPR</sequence>